<reference evidence="5 6" key="1">
    <citation type="journal article" date="2018" name="PLoS ONE">
        <title>The draft genome of Kipferlia bialata reveals reductive genome evolution in fornicate parasites.</title>
        <authorList>
            <person name="Tanifuji G."/>
            <person name="Takabayashi S."/>
            <person name="Kume K."/>
            <person name="Takagi M."/>
            <person name="Nakayama T."/>
            <person name="Kamikawa R."/>
            <person name="Inagaki Y."/>
            <person name="Hashimoto T."/>
        </authorList>
    </citation>
    <scope>NUCLEOTIDE SEQUENCE [LARGE SCALE GENOMIC DNA]</scope>
    <source>
        <strain evidence="5">NY0173</strain>
    </source>
</reference>
<dbReference type="InterPro" id="IPR036770">
    <property type="entry name" value="Ankyrin_rpt-contain_sf"/>
</dbReference>
<dbReference type="PROSITE" id="PS50088">
    <property type="entry name" value="ANK_REPEAT"/>
    <property type="match status" value="2"/>
</dbReference>
<feature type="region of interest" description="Disordered" evidence="4">
    <location>
        <begin position="432"/>
        <end position="484"/>
    </location>
</feature>
<accession>A0A9K3GKV4</accession>
<dbReference type="PROSITE" id="PS50297">
    <property type="entry name" value="ANK_REP_REGION"/>
    <property type="match status" value="2"/>
</dbReference>
<gene>
    <name evidence="5" type="ORF">KIPB_008598</name>
</gene>
<dbReference type="SUPFAM" id="SSF48403">
    <property type="entry name" value="Ankyrin repeat"/>
    <property type="match status" value="1"/>
</dbReference>
<comment type="caution">
    <text evidence="5">The sequence shown here is derived from an EMBL/GenBank/DDBJ whole genome shotgun (WGS) entry which is preliminary data.</text>
</comment>
<name>A0A9K3GKV4_9EUKA</name>
<feature type="compositionally biased region" description="Low complexity" evidence="4">
    <location>
        <begin position="363"/>
        <end position="377"/>
    </location>
</feature>
<feature type="repeat" description="ANK" evidence="3">
    <location>
        <begin position="132"/>
        <end position="158"/>
    </location>
</feature>
<evidence type="ECO:0000313" key="5">
    <source>
        <dbReference type="EMBL" id="GIQ86698.1"/>
    </source>
</evidence>
<evidence type="ECO:0000256" key="1">
    <source>
        <dbReference type="ARBA" id="ARBA00022737"/>
    </source>
</evidence>
<dbReference type="SMART" id="SM00248">
    <property type="entry name" value="ANK"/>
    <property type="match status" value="4"/>
</dbReference>
<organism evidence="5 6">
    <name type="scientific">Kipferlia bialata</name>
    <dbReference type="NCBI Taxonomy" id="797122"/>
    <lineage>
        <taxon>Eukaryota</taxon>
        <taxon>Metamonada</taxon>
        <taxon>Carpediemonas-like organisms</taxon>
        <taxon>Kipferlia</taxon>
    </lineage>
</organism>
<keyword evidence="1" id="KW-0677">Repeat</keyword>
<dbReference type="Proteomes" id="UP000265618">
    <property type="component" value="Unassembled WGS sequence"/>
</dbReference>
<feature type="repeat" description="ANK" evidence="3">
    <location>
        <begin position="99"/>
        <end position="131"/>
    </location>
</feature>
<evidence type="ECO:0000256" key="4">
    <source>
        <dbReference type="SAM" id="MobiDB-lite"/>
    </source>
</evidence>
<feature type="region of interest" description="Disordered" evidence="4">
    <location>
        <begin position="326"/>
        <end position="380"/>
    </location>
</feature>
<dbReference type="PANTHER" id="PTHR24161:SF124">
    <property type="entry name" value="TRANSIENT RECEPTOR POTENTIAL CHANNEL PYREXIA"/>
    <property type="match status" value="1"/>
</dbReference>
<dbReference type="PANTHER" id="PTHR24161">
    <property type="entry name" value="ANK_REP_REGION DOMAIN-CONTAINING PROTEIN-RELATED"/>
    <property type="match status" value="1"/>
</dbReference>
<keyword evidence="6" id="KW-1185">Reference proteome</keyword>
<feature type="compositionally biased region" description="Basic and acidic residues" evidence="4">
    <location>
        <begin position="326"/>
        <end position="360"/>
    </location>
</feature>
<dbReference type="EMBL" id="BDIP01002701">
    <property type="protein sequence ID" value="GIQ86698.1"/>
    <property type="molecule type" value="Genomic_DNA"/>
</dbReference>
<evidence type="ECO:0000256" key="2">
    <source>
        <dbReference type="ARBA" id="ARBA00023043"/>
    </source>
</evidence>
<protein>
    <recommendedName>
        <fullName evidence="7">Ankyrin repeat-containing domain-containing protein</fullName>
    </recommendedName>
</protein>
<evidence type="ECO:0000313" key="6">
    <source>
        <dbReference type="Proteomes" id="UP000265618"/>
    </source>
</evidence>
<proteinExistence type="predicted"/>
<dbReference type="AlphaFoldDB" id="A0A9K3GKV4"/>
<dbReference type="InterPro" id="IPR002110">
    <property type="entry name" value="Ankyrin_rpt"/>
</dbReference>
<sequence length="484" mass="52585">MDADTDMSISQSEEYTDKQRVSQMHGLCEKITHSHVHAQTLDRDLAAISNALQLSTPFPYIGGMSILHRLAISAHPESVSLLNAKYPGLNMDTMDLLVYGNTPLHYAVLLGRVSMAEQLIAGRACPNTYNKQGLTPLHIAALQGDAACVSLLLLHGADPLLPVRCRERGRERVGLLDVLALPDPFISASVIMTLDHLLPVHLACLSLSHATEPSGPSDLVDMCIGTRPMMISQYVDDDGCSALRNTAVGGLMSVATLCSACPCVNGRHPAEWGVVTPLNIACLLGCDALVQLLCTLGAVMDDGWCEGGAGPHGMPSRLTPVHMRDLIKERETERETAREMERGRERERAETEGERERGGQKDPSTPLTPSSLSLSLTATQNRNVLEQQRERARENEDGSASFLLGYDRSIQYQTMDEGYHPSARLLSAYPPTHTAPSVEDTDEQEETGKGGVVGPTGYEADVNEWDCDSARDSDEETTDTDNEV</sequence>
<dbReference type="OrthoDB" id="194358at2759"/>
<dbReference type="Gene3D" id="1.25.40.20">
    <property type="entry name" value="Ankyrin repeat-containing domain"/>
    <property type="match status" value="1"/>
</dbReference>
<keyword evidence="2 3" id="KW-0040">ANK repeat</keyword>
<evidence type="ECO:0008006" key="7">
    <source>
        <dbReference type="Google" id="ProtNLM"/>
    </source>
</evidence>
<feature type="compositionally biased region" description="Acidic residues" evidence="4">
    <location>
        <begin position="461"/>
        <end position="484"/>
    </location>
</feature>
<dbReference type="Pfam" id="PF12796">
    <property type="entry name" value="Ank_2"/>
    <property type="match status" value="1"/>
</dbReference>
<evidence type="ECO:0000256" key="3">
    <source>
        <dbReference type="PROSITE-ProRule" id="PRU00023"/>
    </source>
</evidence>